<feature type="compositionally biased region" description="Basic and acidic residues" evidence="2">
    <location>
        <begin position="118"/>
        <end position="130"/>
    </location>
</feature>
<dbReference type="PANTHER" id="PTHR18860">
    <property type="entry name" value="14-3-3 PROTEIN"/>
    <property type="match status" value="1"/>
</dbReference>
<dbReference type="AlphaFoldDB" id="A0A0W4ZUZ7"/>
<dbReference type="SUPFAM" id="SSF48445">
    <property type="entry name" value="14-3-3 protein"/>
    <property type="match status" value="1"/>
</dbReference>
<dbReference type="SMART" id="SM00101">
    <property type="entry name" value="14_3_3"/>
    <property type="match status" value="1"/>
</dbReference>
<dbReference type="Proteomes" id="UP000053447">
    <property type="component" value="Unassembled WGS sequence"/>
</dbReference>
<dbReference type="STRING" id="1408657.A0A0W4ZUZ7"/>
<name>A0A0W4ZUZ7_PNEJ7</name>
<dbReference type="PROSITE" id="PS00797">
    <property type="entry name" value="1433_2"/>
    <property type="match status" value="1"/>
</dbReference>
<feature type="region of interest" description="Disordered" evidence="2">
    <location>
        <begin position="222"/>
        <end position="257"/>
    </location>
</feature>
<feature type="domain" description="14-3-3" evidence="3">
    <location>
        <begin position="53"/>
        <end position="235"/>
    </location>
</feature>
<gene>
    <name evidence="4" type="ORF">T551_00885</name>
</gene>
<dbReference type="InterPro" id="IPR000308">
    <property type="entry name" value="14-3-3"/>
</dbReference>
<dbReference type="VEuPathDB" id="FungiDB:T551_00885"/>
<dbReference type="RefSeq" id="XP_018230895.1">
    <property type="nucleotide sequence ID" value="XM_018373149.1"/>
</dbReference>
<dbReference type="OrthoDB" id="10260625at2759"/>
<dbReference type="EMBL" id="LFWA01000003">
    <property type="protein sequence ID" value="KTW32203.1"/>
    <property type="molecule type" value="Genomic_DNA"/>
</dbReference>
<reference evidence="5" key="1">
    <citation type="journal article" date="2016" name="Nat. Commun.">
        <title>Genome analysis of three Pneumocystis species reveals adaptation mechanisms to life exclusively in mammalian hosts.</title>
        <authorList>
            <person name="Ma L."/>
            <person name="Chen Z."/>
            <person name="Huang D.W."/>
            <person name="Kutty G."/>
            <person name="Ishihara M."/>
            <person name="Wang H."/>
            <person name="Abouelleil A."/>
            <person name="Bishop L."/>
            <person name="Davey E."/>
            <person name="Deng R."/>
            <person name="Deng X."/>
            <person name="Fan L."/>
            <person name="Fantoni G."/>
            <person name="Fitzgerald M."/>
            <person name="Gogineni E."/>
            <person name="Goldberg J.M."/>
            <person name="Handley G."/>
            <person name="Hu X."/>
            <person name="Huber C."/>
            <person name="Jiao X."/>
            <person name="Jones K."/>
            <person name="Levin J.Z."/>
            <person name="Liu Y."/>
            <person name="Macdonald P."/>
            <person name="Melnikov A."/>
            <person name="Raley C."/>
            <person name="Sassi M."/>
            <person name="Sherman B.T."/>
            <person name="Song X."/>
            <person name="Sykes S."/>
            <person name="Tran B."/>
            <person name="Walsh L."/>
            <person name="Xia Y."/>
            <person name="Yang J."/>
            <person name="Young S."/>
            <person name="Zeng Q."/>
            <person name="Zheng X."/>
            <person name="Stephens R."/>
            <person name="Nusbaum C."/>
            <person name="Birren B.W."/>
            <person name="Azadi P."/>
            <person name="Lempicki R.A."/>
            <person name="Cuomo C.A."/>
            <person name="Kovacs J.A."/>
        </authorList>
    </citation>
    <scope>NUCLEOTIDE SEQUENCE [LARGE SCALE GENOMIC DNA]</scope>
    <source>
        <strain evidence="5">RU7</strain>
    </source>
</reference>
<dbReference type="Gene3D" id="1.20.190.20">
    <property type="entry name" value="14-3-3 domain"/>
    <property type="match status" value="1"/>
</dbReference>
<organism evidence="4 5">
    <name type="scientific">Pneumocystis jirovecii (strain RU7)</name>
    <name type="common">Human pneumocystis pneumonia agent</name>
    <dbReference type="NCBI Taxonomy" id="1408657"/>
    <lineage>
        <taxon>Eukaryota</taxon>
        <taxon>Fungi</taxon>
        <taxon>Dikarya</taxon>
        <taxon>Ascomycota</taxon>
        <taxon>Taphrinomycotina</taxon>
        <taxon>Pneumocystomycetes</taxon>
        <taxon>Pneumocystaceae</taxon>
        <taxon>Pneumocystis</taxon>
    </lineage>
</organism>
<feature type="compositionally biased region" description="Gly residues" evidence="2">
    <location>
        <begin position="92"/>
        <end position="101"/>
    </location>
</feature>
<comment type="caution">
    <text evidence="4">The sequence shown here is derived from an EMBL/GenBank/DDBJ whole genome shotgun (WGS) entry which is preliminary data.</text>
</comment>
<evidence type="ECO:0000256" key="1">
    <source>
        <dbReference type="ARBA" id="ARBA00006141"/>
    </source>
</evidence>
<evidence type="ECO:0000256" key="2">
    <source>
        <dbReference type="SAM" id="MobiDB-lite"/>
    </source>
</evidence>
<evidence type="ECO:0000313" key="4">
    <source>
        <dbReference type="EMBL" id="KTW32203.1"/>
    </source>
</evidence>
<feature type="region of interest" description="Disordered" evidence="2">
    <location>
        <begin position="22"/>
        <end position="55"/>
    </location>
</feature>
<comment type="similarity">
    <text evidence="1">Belongs to the 14-3-3 family.</text>
</comment>
<feature type="compositionally biased region" description="Basic and acidic residues" evidence="2">
    <location>
        <begin position="68"/>
        <end position="91"/>
    </location>
</feature>
<sequence>MTYQRTQTGPVLQHCVCARQSKQAAEETAYKTQRLERVGGSKTANGTDQMTSREDSVYLAKLAEQAERYEGEDRDLRDVSLEARNGREHEGGGVGGPGTYGGRKESAVSGVQKQGGEQGEHGAGKVDQGEGRLLPVPGRVCDGREAEELIGPVAEGVQGCIRDSGPGVAADAPDPAGAGAEFLAKQAFDDAIAELDTLSEESYKDSTLIMQLLRDNLTLWTSDMQDSNEKCDSKERVLETPDQGKGPEGEGSKTEDM</sequence>
<keyword evidence="5" id="KW-1185">Reference proteome</keyword>
<dbReference type="Pfam" id="PF00244">
    <property type="entry name" value="14-3-3"/>
    <property type="match status" value="1"/>
</dbReference>
<feature type="compositionally biased region" description="Basic and acidic residues" evidence="2">
    <location>
        <begin position="24"/>
        <end position="39"/>
    </location>
</feature>
<feature type="compositionally biased region" description="Basic and acidic residues" evidence="2">
    <location>
        <begin position="227"/>
        <end position="239"/>
    </location>
</feature>
<proteinExistence type="inferred from homology"/>
<dbReference type="InterPro" id="IPR023410">
    <property type="entry name" value="14-3-3_domain"/>
</dbReference>
<evidence type="ECO:0000313" key="5">
    <source>
        <dbReference type="Proteomes" id="UP000053447"/>
    </source>
</evidence>
<feature type="region of interest" description="Disordered" evidence="2">
    <location>
        <begin position="68"/>
        <end position="136"/>
    </location>
</feature>
<accession>A0A0W4ZUZ7</accession>
<dbReference type="GeneID" id="28939404"/>
<evidence type="ECO:0000259" key="3">
    <source>
        <dbReference type="SMART" id="SM00101"/>
    </source>
</evidence>
<dbReference type="InterPro" id="IPR036815">
    <property type="entry name" value="14-3-3_dom_sf"/>
</dbReference>
<feature type="compositionally biased region" description="Basic and acidic residues" evidence="2">
    <location>
        <begin position="245"/>
        <end position="257"/>
    </location>
</feature>
<protein>
    <submittedName>
        <fullName evidence="4">14-3-3-like protein 16R</fullName>
    </submittedName>
</protein>
<dbReference type="InterPro" id="IPR023409">
    <property type="entry name" value="14-3-3_CS"/>
</dbReference>